<dbReference type="Gene3D" id="2.60.60.30">
    <property type="entry name" value="sav2460 like domains"/>
    <property type="match status" value="1"/>
</dbReference>
<dbReference type="GO" id="GO:0046690">
    <property type="term" value="P:response to tellurium ion"/>
    <property type="evidence" value="ECO:0007669"/>
    <property type="project" value="UniProtKB-KW"/>
</dbReference>
<comment type="similarity">
    <text evidence="1">Belongs to the CAPAB/TerDEXZ family.</text>
</comment>
<name>A1SUD0_PSYIN</name>
<dbReference type="Proteomes" id="UP000000639">
    <property type="component" value="Chromosome"/>
</dbReference>
<dbReference type="KEGG" id="pin:Ping_1266"/>
<dbReference type="EMBL" id="CP000510">
    <property type="protein sequence ID" value="ABM03095.1"/>
    <property type="molecule type" value="Genomic_DNA"/>
</dbReference>
<sequence>MAVSLQKGGNVSLEKIAPSMQNCLLGLGWDANSMNGHDFDLDASAFMLNSENKILSDSHFIFYGQLLSPCQSIEHTGDNLTGEGDGDDESIKVDLGAVPAEVAKIVVGVTIHEAEKRHQNFGQVSNAFMRLIDESNHQEVVRYDLSEDYSTETALIFGELYRHKGEWKFKAIGQGYSGGLHAMAVNYGINIT</sequence>
<dbReference type="PANTHER" id="PTHR32097">
    <property type="entry name" value="CAMP-BINDING PROTEIN 1-RELATED"/>
    <property type="match status" value="1"/>
</dbReference>
<evidence type="ECO:0000313" key="5">
    <source>
        <dbReference type="EMBL" id="ABM03095.1"/>
    </source>
</evidence>
<dbReference type="PANTHER" id="PTHR32097:SF4">
    <property type="entry name" value="GENERAL STRESS PROTEIN 16U"/>
    <property type="match status" value="1"/>
</dbReference>
<dbReference type="RefSeq" id="WP_011769658.1">
    <property type="nucleotide sequence ID" value="NC_008709.1"/>
</dbReference>
<keyword evidence="6" id="KW-1185">Reference proteome</keyword>
<evidence type="ECO:0000313" key="6">
    <source>
        <dbReference type="Proteomes" id="UP000000639"/>
    </source>
</evidence>
<organism evidence="5 6">
    <name type="scientific">Psychromonas ingrahamii (strain DSM 17664 / CCUG 51855 / 37)</name>
    <dbReference type="NCBI Taxonomy" id="357804"/>
    <lineage>
        <taxon>Bacteria</taxon>
        <taxon>Pseudomonadati</taxon>
        <taxon>Pseudomonadota</taxon>
        <taxon>Gammaproteobacteria</taxon>
        <taxon>Alteromonadales</taxon>
        <taxon>Psychromonadaceae</taxon>
        <taxon>Psychromonas</taxon>
    </lineage>
</organism>
<dbReference type="HOGENOM" id="CLU_055120_2_0_6"/>
<dbReference type="STRING" id="357804.Ping_1266"/>
<evidence type="ECO:0000256" key="3">
    <source>
        <dbReference type="ARBA" id="ARBA00055880"/>
    </source>
</evidence>
<dbReference type="InterPro" id="IPR051324">
    <property type="entry name" value="Stress/Tellurium_Resist"/>
</dbReference>
<accession>A1SUD0</accession>
<proteinExistence type="inferred from homology"/>
<dbReference type="AlphaFoldDB" id="A1SUD0"/>
<evidence type="ECO:0000256" key="1">
    <source>
        <dbReference type="ARBA" id="ARBA00008775"/>
    </source>
</evidence>
<dbReference type="InterPro" id="IPR003325">
    <property type="entry name" value="TerD"/>
</dbReference>
<dbReference type="FunFam" id="2.60.60.30:FF:000001">
    <property type="entry name" value="Tellurium resistance protein TerD"/>
    <property type="match status" value="1"/>
</dbReference>
<gene>
    <name evidence="5" type="ordered locus">Ping_1266</name>
</gene>
<dbReference type="OrthoDB" id="570928at2"/>
<evidence type="ECO:0000259" key="4">
    <source>
        <dbReference type="Pfam" id="PF02342"/>
    </source>
</evidence>
<dbReference type="eggNOG" id="COG2310">
    <property type="taxonomic scope" value="Bacteria"/>
</dbReference>
<dbReference type="CDD" id="cd06974">
    <property type="entry name" value="TerD_like"/>
    <property type="match status" value="1"/>
</dbReference>
<keyword evidence="2" id="KW-0778">Tellurium resistance</keyword>
<comment type="function">
    <text evidence="3">Not known; seems to contribute to the tellurium resistance (Ter) mechanism. Also involved in phage inhibition (Phi) and colicin resistance (PacB).</text>
</comment>
<feature type="domain" description="TerD" evidence="4">
    <location>
        <begin position="1"/>
        <end position="187"/>
    </location>
</feature>
<protein>
    <submittedName>
        <fullName evidence="5">Stress protein, tellurium resistance protein</fullName>
    </submittedName>
</protein>
<evidence type="ECO:0000256" key="2">
    <source>
        <dbReference type="ARBA" id="ARBA00022686"/>
    </source>
</evidence>
<reference evidence="5 6" key="1">
    <citation type="submission" date="2007-01" db="EMBL/GenBank/DDBJ databases">
        <title>Complete sequence of Psychromonas ingrahamii 37.</title>
        <authorList>
            <consortium name="US DOE Joint Genome Institute"/>
            <person name="Copeland A."/>
            <person name="Lucas S."/>
            <person name="Lapidus A."/>
            <person name="Barry K."/>
            <person name="Detter J.C."/>
            <person name="Glavina del Rio T."/>
            <person name="Hammon N."/>
            <person name="Israni S."/>
            <person name="Dalin E."/>
            <person name="Tice H."/>
            <person name="Pitluck S."/>
            <person name="Thompson L.S."/>
            <person name="Brettin T."/>
            <person name="Bruce D."/>
            <person name="Han C."/>
            <person name="Tapia R."/>
            <person name="Schmutz J."/>
            <person name="Larimer F."/>
            <person name="Land M."/>
            <person name="Hauser L."/>
            <person name="Kyrpides N."/>
            <person name="Ivanova N."/>
            <person name="Staley J."/>
            <person name="Richardson P."/>
        </authorList>
    </citation>
    <scope>NUCLEOTIDE SEQUENCE [LARGE SCALE GENOMIC DNA]</scope>
    <source>
        <strain evidence="5 6">37</strain>
    </source>
</reference>
<dbReference type="Pfam" id="PF02342">
    <property type="entry name" value="TerD"/>
    <property type="match status" value="1"/>
</dbReference>